<dbReference type="EMBL" id="CP030041">
    <property type="protein sequence ID" value="AWW31870.1"/>
    <property type="molecule type" value="Genomic_DNA"/>
</dbReference>
<evidence type="ECO:0000313" key="2">
    <source>
        <dbReference type="Proteomes" id="UP000248688"/>
    </source>
</evidence>
<name>A0A2Z4IMB3_9BACT</name>
<dbReference type="OrthoDB" id="9786870at2"/>
<gene>
    <name evidence="1" type="ORF">DN752_17980</name>
</gene>
<sequence>MKELFENRFREKFSERLSGLYLPKITRPTMNQNIIHTIMDAAAETGLLVWKLSIYEVQAMEYRIEVNHDIKIKCVIDQGKEASHG</sequence>
<dbReference type="KEGG" id="est:DN752_17980"/>
<dbReference type="Proteomes" id="UP000248688">
    <property type="component" value="Chromosome"/>
</dbReference>
<proteinExistence type="predicted"/>
<reference evidence="1 2" key="1">
    <citation type="submission" date="2018-06" db="EMBL/GenBank/DDBJ databases">
        <title>Echinicola strongylocentroti sp. nov., isolated from a sea urchin Strongylocentrotus intermedius.</title>
        <authorList>
            <person name="Bae S.S."/>
        </authorList>
    </citation>
    <scope>NUCLEOTIDE SEQUENCE [LARGE SCALE GENOMIC DNA]</scope>
    <source>
        <strain evidence="1 2">MEBiC08714</strain>
    </source>
</reference>
<dbReference type="AlphaFoldDB" id="A0A2Z4IMB3"/>
<keyword evidence="2" id="KW-1185">Reference proteome</keyword>
<evidence type="ECO:0000313" key="1">
    <source>
        <dbReference type="EMBL" id="AWW31870.1"/>
    </source>
</evidence>
<organism evidence="1 2">
    <name type="scientific">Echinicola strongylocentroti</name>
    <dbReference type="NCBI Taxonomy" id="1795355"/>
    <lineage>
        <taxon>Bacteria</taxon>
        <taxon>Pseudomonadati</taxon>
        <taxon>Bacteroidota</taxon>
        <taxon>Cytophagia</taxon>
        <taxon>Cytophagales</taxon>
        <taxon>Cyclobacteriaceae</taxon>
        <taxon>Echinicola</taxon>
    </lineage>
</organism>
<protein>
    <submittedName>
        <fullName evidence="1">Uncharacterized protein</fullName>
    </submittedName>
</protein>
<accession>A0A2Z4IMB3</accession>
<dbReference type="RefSeq" id="WP_112785243.1">
    <property type="nucleotide sequence ID" value="NZ_CP030041.1"/>
</dbReference>